<dbReference type="EMBL" id="JAGTJS010000003">
    <property type="protein sequence ID" value="KAH7272450.1"/>
    <property type="molecule type" value="Genomic_DNA"/>
</dbReference>
<organism evidence="1 2">
    <name type="scientific">Fusarium solani</name>
    <name type="common">Filamentous fungus</name>
    <dbReference type="NCBI Taxonomy" id="169388"/>
    <lineage>
        <taxon>Eukaryota</taxon>
        <taxon>Fungi</taxon>
        <taxon>Dikarya</taxon>
        <taxon>Ascomycota</taxon>
        <taxon>Pezizomycotina</taxon>
        <taxon>Sordariomycetes</taxon>
        <taxon>Hypocreomycetidae</taxon>
        <taxon>Hypocreales</taxon>
        <taxon>Nectriaceae</taxon>
        <taxon>Fusarium</taxon>
        <taxon>Fusarium solani species complex</taxon>
    </lineage>
</organism>
<dbReference type="Proteomes" id="UP000736672">
    <property type="component" value="Unassembled WGS sequence"/>
</dbReference>
<proteinExistence type="predicted"/>
<name>A0A9P9L1X9_FUSSL</name>
<protein>
    <submittedName>
        <fullName evidence="1">Uncharacterized protein</fullName>
    </submittedName>
</protein>
<comment type="caution">
    <text evidence="1">The sequence shown here is derived from an EMBL/GenBank/DDBJ whole genome shotgun (WGS) entry which is preliminary data.</text>
</comment>
<dbReference type="OrthoDB" id="5105120at2759"/>
<evidence type="ECO:0000313" key="2">
    <source>
        <dbReference type="Proteomes" id="UP000736672"/>
    </source>
</evidence>
<keyword evidence="2" id="KW-1185">Reference proteome</keyword>
<reference evidence="1" key="1">
    <citation type="journal article" date="2021" name="Nat. Commun.">
        <title>Genetic determinants of endophytism in the Arabidopsis root mycobiome.</title>
        <authorList>
            <person name="Mesny F."/>
            <person name="Miyauchi S."/>
            <person name="Thiergart T."/>
            <person name="Pickel B."/>
            <person name="Atanasova L."/>
            <person name="Karlsson M."/>
            <person name="Huettel B."/>
            <person name="Barry K.W."/>
            <person name="Haridas S."/>
            <person name="Chen C."/>
            <person name="Bauer D."/>
            <person name="Andreopoulos W."/>
            <person name="Pangilinan J."/>
            <person name="LaButti K."/>
            <person name="Riley R."/>
            <person name="Lipzen A."/>
            <person name="Clum A."/>
            <person name="Drula E."/>
            <person name="Henrissat B."/>
            <person name="Kohler A."/>
            <person name="Grigoriev I.V."/>
            <person name="Martin F.M."/>
            <person name="Hacquard S."/>
        </authorList>
    </citation>
    <scope>NUCLEOTIDE SEQUENCE</scope>
    <source>
        <strain evidence="1">FSSC 5 MPI-SDFR-AT-0091</strain>
    </source>
</reference>
<accession>A0A9P9L1X9</accession>
<gene>
    <name evidence="1" type="ORF">B0J15DRAFT_590285</name>
</gene>
<sequence>MPVPTVRVPAENEPATVYFPLILDPNDAQKKPGRLSVSHTIQRRIEAHFMAAYALTTIALGIDDASVAYRHAKRRNIGAFARSRETSSRSLEAYQYLLRVKGAEPVHLLAAIPALGNIVGGSGPKFLAERFKNMSKPMKDAYSKMSRLLAGVHFVPGVAGSGKSFMMETSILFSQFGSCHANTQPANAQAETTETTEPLGVLRFNLLQSTIQSSTQ</sequence>
<evidence type="ECO:0000313" key="1">
    <source>
        <dbReference type="EMBL" id="KAH7272450.1"/>
    </source>
</evidence>
<dbReference type="AlphaFoldDB" id="A0A9P9L1X9"/>